<name>A0ABQ5AQG4_9ASTR</name>
<evidence type="ECO:0000313" key="2">
    <source>
        <dbReference type="Proteomes" id="UP001151760"/>
    </source>
</evidence>
<gene>
    <name evidence="1" type="ORF">Tco_0824725</name>
</gene>
<dbReference type="Proteomes" id="UP001151760">
    <property type="component" value="Unassembled WGS sequence"/>
</dbReference>
<accession>A0ABQ5AQG4</accession>
<comment type="caution">
    <text evidence="1">The sequence shown here is derived from an EMBL/GenBank/DDBJ whole genome shotgun (WGS) entry which is preliminary data.</text>
</comment>
<sequence>MSYEVKQNAVLGSVNRIFHKECPWTLLQVSANTLYRTLLYAVLMSAALPISEEINTRDEIEANKDGLYYNKHEDYSSFDNVKYKIHIDHPYNLKFSYIIGFKFVDANFSPTNTITKDKVEHKGKNVVCFINPPIFVGKLSVVTNLSCAENMDSYCDVGIDDDIFGEPFCSKVDIIVGRFEGKIIIHCEKVSDWIEHAHMHEMN</sequence>
<proteinExistence type="predicted"/>
<organism evidence="1 2">
    <name type="scientific">Tanacetum coccineum</name>
    <dbReference type="NCBI Taxonomy" id="301880"/>
    <lineage>
        <taxon>Eukaryota</taxon>
        <taxon>Viridiplantae</taxon>
        <taxon>Streptophyta</taxon>
        <taxon>Embryophyta</taxon>
        <taxon>Tracheophyta</taxon>
        <taxon>Spermatophyta</taxon>
        <taxon>Magnoliopsida</taxon>
        <taxon>eudicotyledons</taxon>
        <taxon>Gunneridae</taxon>
        <taxon>Pentapetalae</taxon>
        <taxon>asterids</taxon>
        <taxon>campanulids</taxon>
        <taxon>Asterales</taxon>
        <taxon>Asteraceae</taxon>
        <taxon>Asteroideae</taxon>
        <taxon>Anthemideae</taxon>
        <taxon>Anthemidinae</taxon>
        <taxon>Tanacetum</taxon>
    </lineage>
</organism>
<reference evidence="1" key="2">
    <citation type="submission" date="2022-01" db="EMBL/GenBank/DDBJ databases">
        <authorList>
            <person name="Yamashiro T."/>
            <person name="Shiraishi A."/>
            <person name="Satake H."/>
            <person name="Nakayama K."/>
        </authorList>
    </citation>
    <scope>NUCLEOTIDE SEQUENCE</scope>
</reference>
<protein>
    <submittedName>
        <fullName evidence="1">Uncharacterized protein</fullName>
    </submittedName>
</protein>
<keyword evidence="2" id="KW-1185">Reference proteome</keyword>
<evidence type="ECO:0000313" key="1">
    <source>
        <dbReference type="EMBL" id="GJT03556.1"/>
    </source>
</evidence>
<reference evidence="1" key="1">
    <citation type="journal article" date="2022" name="Int. J. Mol. Sci.">
        <title>Draft Genome of Tanacetum Coccineum: Genomic Comparison of Closely Related Tanacetum-Family Plants.</title>
        <authorList>
            <person name="Yamashiro T."/>
            <person name="Shiraishi A."/>
            <person name="Nakayama K."/>
            <person name="Satake H."/>
        </authorList>
    </citation>
    <scope>NUCLEOTIDE SEQUENCE</scope>
</reference>
<dbReference type="EMBL" id="BQNB010012438">
    <property type="protein sequence ID" value="GJT03556.1"/>
    <property type="molecule type" value="Genomic_DNA"/>
</dbReference>